<sequence length="78" mass="9199">MRLQIYNIQFVKHRHVECESNLRCGDIGVHLTCFTLRTIFPLCFRFINSVRWVEVCDVGESCSIDSAWPIVFFTHSIY</sequence>
<protein>
    <submittedName>
        <fullName evidence="2">Ovule protein</fullName>
    </submittedName>
</protein>
<evidence type="ECO:0000313" key="1">
    <source>
        <dbReference type="Proteomes" id="UP000036681"/>
    </source>
</evidence>
<organism evidence="1 2">
    <name type="scientific">Ascaris lumbricoides</name>
    <name type="common">Giant roundworm</name>
    <dbReference type="NCBI Taxonomy" id="6252"/>
    <lineage>
        <taxon>Eukaryota</taxon>
        <taxon>Metazoa</taxon>
        <taxon>Ecdysozoa</taxon>
        <taxon>Nematoda</taxon>
        <taxon>Chromadorea</taxon>
        <taxon>Rhabditida</taxon>
        <taxon>Spirurina</taxon>
        <taxon>Ascaridomorpha</taxon>
        <taxon>Ascaridoidea</taxon>
        <taxon>Ascarididae</taxon>
        <taxon>Ascaris</taxon>
    </lineage>
</organism>
<accession>A0A0M3HLP1</accession>
<name>A0A0M3HLP1_ASCLU</name>
<dbReference type="WBParaSite" id="ALUE_0000243601-mRNA-1">
    <property type="protein sequence ID" value="ALUE_0000243601-mRNA-1"/>
    <property type="gene ID" value="ALUE_0000243601"/>
</dbReference>
<keyword evidence="1" id="KW-1185">Reference proteome</keyword>
<evidence type="ECO:0000313" key="2">
    <source>
        <dbReference type="WBParaSite" id="ALUE_0000243601-mRNA-1"/>
    </source>
</evidence>
<dbReference type="AlphaFoldDB" id="A0A0M3HLP1"/>
<proteinExistence type="predicted"/>
<dbReference type="Proteomes" id="UP000036681">
    <property type="component" value="Unplaced"/>
</dbReference>
<reference evidence="2" key="1">
    <citation type="submission" date="2017-02" db="UniProtKB">
        <authorList>
            <consortium name="WormBaseParasite"/>
        </authorList>
    </citation>
    <scope>IDENTIFICATION</scope>
</reference>